<evidence type="ECO:0000313" key="3">
    <source>
        <dbReference type="Proteomes" id="UP001341840"/>
    </source>
</evidence>
<evidence type="ECO:0000256" key="1">
    <source>
        <dbReference type="SAM" id="MobiDB-lite"/>
    </source>
</evidence>
<keyword evidence="3" id="KW-1185">Reference proteome</keyword>
<dbReference type="EMBL" id="JASCZI010272406">
    <property type="protein sequence ID" value="MED6222074.1"/>
    <property type="molecule type" value="Genomic_DNA"/>
</dbReference>
<feature type="compositionally biased region" description="Low complexity" evidence="1">
    <location>
        <begin position="112"/>
        <end position="123"/>
    </location>
</feature>
<name>A0ABU6ZJE0_9FABA</name>
<feature type="compositionally biased region" description="Low complexity" evidence="1">
    <location>
        <begin position="16"/>
        <end position="28"/>
    </location>
</feature>
<evidence type="ECO:0000313" key="2">
    <source>
        <dbReference type="EMBL" id="MED6222074.1"/>
    </source>
</evidence>
<dbReference type="Proteomes" id="UP001341840">
    <property type="component" value="Unassembled WGS sequence"/>
</dbReference>
<sequence length="165" mass="17945">MDQRREEGTGSAPCIGVCRSVGCSGSGSTRRDEFKGKHGGVTRRGGARSDLARTGDEAARRRRGGSSQDESRPGLAVDDTGSDKTGQGWTAATGVGDGTTRLREWERRRRLPSSSFSLPLAPRSLHKHNRDGGDESEIGRSSALERRSSVRERRRGLLSLSRVFY</sequence>
<proteinExistence type="predicted"/>
<gene>
    <name evidence="2" type="ORF">PIB30_060953</name>
</gene>
<feature type="region of interest" description="Disordered" evidence="1">
    <location>
        <begin position="1"/>
        <end position="153"/>
    </location>
</feature>
<feature type="compositionally biased region" description="Basic and acidic residues" evidence="1">
    <location>
        <begin position="50"/>
        <end position="59"/>
    </location>
</feature>
<organism evidence="2 3">
    <name type="scientific">Stylosanthes scabra</name>
    <dbReference type="NCBI Taxonomy" id="79078"/>
    <lineage>
        <taxon>Eukaryota</taxon>
        <taxon>Viridiplantae</taxon>
        <taxon>Streptophyta</taxon>
        <taxon>Embryophyta</taxon>
        <taxon>Tracheophyta</taxon>
        <taxon>Spermatophyta</taxon>
        <taxon>Magnoliopsida</taxon>
        <taxon>eudicotyledons</taxon>
        <taxon>Gunneridae</taxon>
        <taxon>Pentapetalae</taxon>
        <taxon>rosids</taxon>
        <taxon>fabids</taxon>
        <taxon>Fabales</taxon>
        <taxon>Fabaceae</taxon>
        <taxon>Papilionoideae</taxon>
        <taxon>50 kb inversion clade</taxon>
        <taxon>dalbergioids sensu lato</taxon>
        <taxon>Dalbergieae</taxon>
        <taxon>Pterocarpus clade</taxon>
        <taxon>Stylosanthes</taxon>
    </lineage>
</organism>
<comment type="caution">
    <text evidence="2">The sequence shown here is derived from an EMBL/GenBank/DDBJ whole genome shotgun (WGS) entry which is preliminary data.</text>
</comment>
<reference evidence="2 3" key="1">
    <citation type="journal article" date="2023" name="Plants (Basel)">
        <title>Bridging the Gap: Combining Genomics and Transcriptomics Approaches to Understand Stylosanthes scabra, an Orphan Legume from the Brazilian Caatinga.</title>
        <authorList>
            <person name="Ferreira-Neto J.R.C."/>
            <person name="da Silva M.D."/>
            <person name="Binneck E."/>
            <person name="de Melo N.F."/>
            <person name="da Silva R.H."/>
            <person name="de Melo A.L.T.M."/>
            <person name="Pandolfi V."/>
            <person name="Bustamante F.O."/>
            <person name="Brasileiro-Vidal A.C."/>
            <person name="Benko-Iseppon A.M."/>
        </authorList>
    </citation>
    <scope>NUCLEOTIDE SEQUENCE [LARGE SCALE GENOMIC DNA]</scope>
    <source>
        <tissue evidence="2">Leaves</tissue>
    </source>
</reference>
<accession>A0ABU6ZJE0</accession>
<protein>
    <submittedName>
        <fullName evidence="2">Uncharacterized protein</fullName>
    </submittedName>
</protein>